<organism evidence="2 3">
    <name type="scientific">Metaclostridioides mangenotii</name>
    <dbReference type="NCBI Taxonomy" id="1540"/>
    <lineage>
        <taxon>Bacteria</taxon>
        <taxon>Bacillati</taxon>
        <taxon>Bacillota</taxon>
        <taxon>Clostridia</taxon>
        <taxon>Peptostreptococcales</taxon>
        <taxon>Peptostreptococcaceae</taxon>
        <taxon>Metaclostridioides</taxon>
    </lineage>
</organism>
<gene>
    <name evidence="2" type="ORF">J2Z43_002637</name>
</gene>
<reference evidence="2 3" key="1">
    <citation type="submission" date="2021-03" db="EMBL/GenBank/DDBJ databases">
        <title>Genomic Encyclopedia of Type Strains, Phase IV (KMG-IV): sequencing the most valuable type-strain genomes for metagenomic binning, comparative biology and taxonomic classification.</title>
        <authorList>
            <person name="Goeker M."/>
        </authorList>
    </citation>
    <scope>NUCLEOTIDE SEQUENCE [LARGE SCALE GENOMIC DNA]</scope>
    <source>
        <strain evidence="2 3">DSM 1289</strain>
    </source>
</reference>
<accession>A0ABS4EE21</accession>
<keyword evidence="3" id="KW-1185">Reference proteome</keyword>
<evidence type="ECO:0000256" key="1">
    <source>
        <dbReference type="SAM" id="Phobius"/>
    </source>
</evidence>
<dbReference type="EMBL" id="JAGGJX010000007">
    <property type="protein sequence ID" value="MBP1856189.1"/>
    <property type="molecule type" value="Genomic_DNA"/>
</dbReference>
<evidence type="ECO:0000313" key="2">
    <source>
        <dbReference type="EMBL" id="MBP1856189.1"/>
    </source>
</evidence>
<keyword evidence="1" id="KW-0472">Membrane</keyword>
<keyword evidence="1" id="KW-0812">Transmembrane</keyword>
<proteinExistence type="predicted"/>
<feature type="transmembrane region" description="Helical" evidence="1">
    <location>
        <begin position="12"/>
        <end position="38"/>
    </location>
</feature>
<protein>
    <submittedName>
        <fullName evidence="2">Uncharacterized protein</fullName>
    </submittedName>
</protein>
<sequence length="57" mass="6432">MLESFSNLIDFIIKASPILITAHIVFTIVLILIGFSLATTNKSSSKVYFIHFLKLNF</sequence>
<dbReference type="RefSeq" id="WP_209457528.1">
    <property type="nucleotide sequence ID" value="NZ_BAAACS010000017.1"/>
</dbReference>
<name>A0ABS4EE21_9FIRM</name>
<keyword evidence="1" id="KW-1133">Transmembrane helix</keyword>
<evidence type="ECO:0000313" key="3">
    <source>
        <dbReference type="Proteomes" id="UP000767291"/>
    </source>
</evidence>
<comment type="caution">
    <text evidence="2">The sequence shown here is derived from an EMBL/GenBank/DDBJ whole genome shotgun (WGS) entry which is preliminary data.</text>
</comment>
<dbReference type="Proteomes" id="UP000767291">
    <property type="component" value="Unassembled WGS sequence"/>
</dbReference>